<dbReference type="AlphaFoldDB" id="A0A5C5VPQ0"/>
<protein>
    <submittedName>
        <fullName evidence="1">Uncharacterized protein</fullName>
    </submittedName>
</protein>
<gene>
    <name evidence="1" type="ORF">Pla111_34630</name>
</gene>
<comment type="caution">
    <text evidence="1">The sequence shown here is derived from an EMBL/GenBank/DDBJ whole genome shotgun (WGS) entry which is preliminary data.</text>
</comment>
<organism evidence="1 2">
    <name type="scientific">Botrimarina hoheduenensis</name>
    <dbReference type="NCBI Taxonomy" id="2528000"/>
    <lineage>
        <taxon>Bacteria</taxon>
        <taxon>Pseudomonadati</taxon>
        <taxon>Planctomycetota</taxon>
        <taxon>Planctomycetia</taxon>
        <taxon>Pirellulales</taxon>
        <taxon>Lacipirellulaceae</taxon>
        <taxon>Botrimarina</taxon>
    </lineage>
</organism>
<keyword evidence="2" id="KW-1185">Reference proteome</keyword>
<reference evidence="1 2" key="1">
    <citation type="submission" date="2019-02" db="EMBL/GenBank/DDBJ databases">
        <title>Deep-cultivation of Planctomycetes and their phenomic and genomic characterization uncovers novel biology.</title>
        <authorList>
            <person name="Wiegand S."/>
            <person name="Jogler M."/>
            <person name="Boedeker C."/>
            <person name="Pinto D."/>
            <person name="Vollmers J."/>
            <person name="Rivas-Marin E."/>
            <person name="Kohn T."/>
            <person name="Peeters S.H."/>
            <person name="Heuer A."/>
            <person name="Rast P."/>
            <person name="Oberbeckmann S."/>
            <person name="Bunk B."/>
            <person name="Jeske O."/>
            <person name="Meyerdierks A."/>
            <person name="Storesund J.E."/>
            <person name="Kallscheuer N."/>
            <person name="Luecker S."/>
            <person name="Lage O.M."/>
            <person name="Pohl T."/>
            <person name="Merkel B.J."/>
            <person name="Hornburger P."/>
            <person name="Mueller R.-W."/>
            <person name="Bruemmer F."/>
            <person name="Labrenz M."/>
            <person name="Spormann A.M."/>
            <person name="Op Den Camp H."/>
            <person name="Overmann J."/>
            <person name="Amann R."/>
            <person name="Jetten M.S.M."/>
            <person name="Mascher T."/>
            <person name="Medema M.H."/>
            <person name="Devos D.P."/>
            <person name="Kaster A.-K."/>
            <person name="Ovreas L."/>
            <person name="Rohde M."/>
            <person name="Galperin M.Y."/>
            <person name="Jogler C."/>
        </authorList>
    </citation>
    <scope>NUCLEOTIDE SEQUENCE [LARGE SCALE GENOMIC DNA]</scope>
    <source>
        <strain evidence="1 2">Pla111</strain>
    </source>
</reference>
<evidence type="ECO:0000313" key="1">
    <source>
        <dbReference type="EMBL" id="TWT40090.1"/>
    </source>
</evidence>
<proteinExistence type="predicted"/>
<sequence>MGESQLRRVRIDQAMFSMAFDRDVDFEDAYPVSTYLDLDSGEVMWVYENDDDAFADGGVPAEDNRTARERVTSYPDRFLEIPGLEHSEHHDLLQEFLYSGWTDDPDQHARAVHAYSGSIGRWKRSVDDDAINSFYEYVERRTLELAEAHLREHGVEPEWI</sequence>
<dbReference type="EMBL" id="SJPH01000015">
    <property type="protein sequence ID" value="TWT40090.1"/>
    <property type="molecule type" value="Genomic_DNA"/>
</dbReference>
<evidence type="ECO:0000313" key="2">
    <source>
        <dbReference type="Proteomes" id="UP000318995"/>
    </source>
</evidence>
<name>A0A5C5VPQ0_9BACT</name>
<dbReference type="Proteomes" id="UP000318995">
    <property type="component" value="Unassembled WGS sequence"/>
</dbReference>
<accession>A0A5C5VPQ0</accession>